<dbReference type="EMBL" id="JAWLNX010000039">
    <property type="protein sequence ID" value="MEB3372182.1"/>
    <property type="molecule type" value="Genomic_DNA"/>
</dbReference>
<dbReference type="RefSeq" id="WP_324269652.1">
    <property type="nucleotide sequence ID" value="NZ_JAWLNX010000039.1"/>
</dbReference>
<evidence type="ECO:0000259" key="1">
    <source>
        <dbReference type="Pfam" id="PF19054"/>
    </source>
</evidence>
<dbReference type="InterPro" id="IPR043917">
    <property type="entry name" value="DUF5753"/>
</dbReference>
<protein>
    <submittedName>
        <fullName evidence="2">Scr1 family TA system antitoxin-like transcriptional regulator</fullName>
    </submittedName>
</protein>
<evidence type="ECO:0000313" key="3">
    <source>
        <dbReference type="Proteomes" id="UP001327093"/>
    </source>
</evidence>
<feature type="domain" description="DUF5753" evidence="1">
    <location>
        <begin position="1"/>
        <end position="78"/>
    </location>
</feature>
<keyword evidence="3" id="KW-1185">Reference proteome</keyword>
<gene>
    <name evidence="2" type="ORF">R4I43_32755</name>
</gene>
<proteinExistence type="predicted"/>
<organism evidence="2 3">
    <name type="scientific">Saccharopolyspora mangrovi</name>
    <dbReference type="NCBI Taxonomy" id="3082379"/>
    <lineage>
        <taxon>Bacteria</taxon>
        <taxon>Bacillati</taxon>
        <taxon>Actinomycetota</taxon>
        <taxon>Actinomycetes</taxon>
        <taxon>Pseudonocardiales</taxon>
        <taxon>Pseudonocardiaceae</taxon>
        <taxon>Saccharopolyspora</taxon>
    </lineage>
</organism>
<accession>A0ABU6AL55</accession>
<comment type="caution">
    <text evidence="2">The sequence shown here is derived from an EMBL/GenBank/DDBJ whole genome shotgun (WGS) entry which is preliminary data.</text>
</comment>
<reference evidence="2 3" key="1">
    <citation type="submission" date="2023-10" db="EMBL/GenBank/DDBJ databases">
        <title>Saccharopolyspora sp. nov., isolated from mangrove soil.</title>
        <authorList>
            <person name="Lu Y."/>
            <person name="Liu W."/>
        </authorList>
    </citation>
    <scope>NUCLEOTIDE SEQUENCE [LARGE SCALE GENOMIC DNA]</scope>
    <source>
        <strain evidence="2 3">S2-29</strain>
    </source>
</reference>
<dbReference type="Proteomes" id="UP001327093">
    <property type="component" value="Unassembled WGS sequence"/>
</dbReference>
<evidence type="ECO:0000313" key="2">
    <source>
        <dbReference type="EMBL" id="MEB3372182.1"/>
    </source>
</evidence>
<dbReference type="Pfam" id="PF19054">
    <property type="entry name" value="DUF5753"/>
    <property type="match status" value="1"/>
</dbReference>
<name>A0ABU6AL55_9PSEU</name>
<sequence>MGEAALHRQVGGRGVLRDQLQHLRTMAARPNITVQVLPFDVGEHVALGSSWTLLHLDEPSATFVYTEALTSGDYLDKPPTRTAT</sequence>